<keyword evidence="3" id="KW-0175">Coiled coil</keyword>
<organism evidence="5 6">
    <name type="scientific">Priapulus caudatus</name>
    <name type="common">Priapulid worm</name>
    <dbReference type="NCBI Taxonomy" id="37621"/>
    <lineage>
        <taxon>Eukaryota</taxon>
        <taxon>Metazoa</taxon>
        <taxon>Ecdysozoa</taxon>
        <taxon>Scalidophora</taxon>
        <taxon>Priapulida</taxon>
        <taxon>Priapulimorpha</taxon>
        <taxon>Priapulimorphida</taxon>
        <taxon>Priapulidae</taxon>
        <taxon>Priapulus</taxon>
    </lineage>
</organism>
<evidence type="ECO:0000256" key="4">
    <source>
        <dbReference type="ARBA" id="ARBA00023242"/>
    </source>
</evidence>
<dbReference type="PANTHER" id="PTHR23337:SF3">
    <property type="entry name" value="MORC FAMILY CW-TYPE ZINC FINGER 2"/>
    <property type="match status" value="1"/>
</dbReference>
<dbReference type="GeneID" id="106815284"/>
<proteinExistence type="predicted"/>
<evidence type="ECO:0000256" key="3">
    <source>
        <dbReference type="ARBA" id="ARBA00023054"/>
    </source>
</evidence>
<protein>
    <submittedName>
        <fullName evidence="6">MORC family CW-type zinc finger protein 2A-like</fullName>
    </submittedName>
</protein>
<evidence type="ECO:0000256" key="1">
    <source>
        <dbReference type="ARBA" id="ARBA00004123"/>
    </source>
</evidence>
<keyword evidence="5" id="KW-1185">Reference proteome</keyword>
<evidence type="ECO:0000256" key="2">
    <source>
        <dbReference type="ARBA" id="ARBA00022723"/>
    </source>
</evidence>
<dbReference type="Proteomes" id="UP000695022">
    <property type="component" value="Unplaced"/>
</dbReference>
<gene>
    <name evidence="6" type="primary">LOC106815284</name>
</gene>
<dbReference type="RefSeq" id="XP_014675217.1">
    <property type="nucleotide sequence ID" value="XM_014819731.1"/>
</dbReference>
<dbReference type="PANTHER" id="PTHR23337">
    <property type="entry name" value="ZINC FINGER CW-TYPE COILED-COIL DOMAIN PROTEIN 1"/>
    <property type="match status" value="1"/>
</dbReference>
<accession>A0ABM1ESP6</accession>
<reference evidence="6" key="1">
    <citation type="submission" date="2025-08" db="UniProtKB">
        <authorList>
            <consortium name="RefSeq"/>
        </authorList>
    </citation>
    <scope>IDENTIFICATION</scope>
</reference>
<evidence type="ECO:0000313" key="5">
    <source>
        <dbReference type="Proteomes" id="UP000695022"/>
    </source>
</evidence>
<sequence>MRIGSDFILFTKKAATMTCLMMSRTFHEEEKIEEVIVPLPSFDSQSKRALGKAGKALEKHKLEMDLIYKYSPFHTHESFMRSFDSIRGGSGTLVIIYNLKLMDNGQPELDVMTGSEDILLSQPHTADFDMEDG</sequence>
<evidence type="ECO:0000313" key="6">
    <source>
        <dbReference type="RefSeq" id="XP_014675217.1"/>
    </source>
</evidence>
<comment type="subcellular location">
    <subcellularLocation>
        <location evidence="1">Nucleus</location>
    </subcellularLocation>
</comment>
<name>A0ABM1ESP6_PRICU</name>
<keyword evidence="4" id="KW-0539">Nucleus</keyword>
<keyword evidence="2" id="KW-0479">Metal-binding</keyword>